<accession>A0A9Q1JR82</accession>
<evidence type="ECO:0000313" key="2">
    <source>
        <dbReference type="Proteomes" id="UP001153076"/>
    </source>
</evidence>
<evidence type="ECO:0000313" key="1">
    <source>
        <dbReference type="EMBL" id="KAJ8429445.1"/>
    </source>
</evidence>
<gene>
    <name evidence="1" type="ORF">Cgig2_008776</name>
</gene>
<comment type="caution">
    <text evidence="1">The sequence shown here is derived from an EMBL/GenBank/DDBJ whole genome shotgun (WGS) entry which is preliminary data.</text>
</comment>
<name>A0A9Q1JR82_9CARY</name>
<proteinExistence type="predicted"/>
<protein>
    <submittedName>
        <fullName evidence="1">Uncharacterized protein</fullName>
    </submittedName>
</protein>
<organism evidence="1 2">
    <name type="scientific">Carnegiea gigantea</name>
    <dbReference type="NCBI Taxonomy" id="171969"/>
    <lineage>
        <taxon>Eukaryota</taxon>
        <taxon>Viridiplantae</taxon>
        <taxon>Streptophyta</taxon>
        <taxon>Embryophyta</taxon>
        <taxon>Tracheophyta</taxon>
        <taxon>Spermatophyta</taxon>
        <taxon>Magnoliopsida</taxon>
        <taxon>eudicotyledons</taxon>
        <taxon>Gunneridae</taxon>
        <taxon>Pentapetalae</taxon>
        <taxon>Caryophyllales</taxon>
        <taxon>Cactineae</taxon>
        <taxon>Cactaceae</taxon>
        <taxon>Cactoideae</taxon>
        <taxon>Echinocereeae</taxon>
        <taxon>Carnegiea</taxon>
    </lineage>
</organism>
<sequence length="190" mass="20065">MVMVPMNLIGIGVFIKWSKTGPDRRPGQAGPDRTGPRPFGSVLGPVLFCFRSSVRSGFGPGGLANGPDRTGHSSLTLYSLPLHLAVFSCYCSPLNTPNSSNSLCSLVCANTGRRPVASGTAFQLVEPGENFKLIKMQMSGVGPVRFIPGSDRSGPVQDRLQIGPVLGPRSAKFSVLSPASPVQSNLVLER</sequence>
<dbReference type="AlphaFoldDB" id="A0A9Q1JR82"/>
<reference evidence="1" key="1">
    <citation type="submission" date="2022-04" db="EMBL/GenBank/DDBJ databases">
        <title>Carnegiea gigantea Genome sequencing and assembly v2.</title>
        <authorList>
            <person name="Copetti D."/>
            <person name="Sanderson M.J."/>
            <person name="Burquez A."/>
            <person name="Wojciechowski M.F."/>
        </authorList>
    </citation>
    <scope>NUCLEOTIDE SEQUENCE</scope>
    <source>
        <strain evidence="1">SGP5-SGP5p</strain>
        <tissue evidence="1">Aerial part</tissue>
    </source>
</reference>
<dbReference type="EMBL" id="JAKOGI010000893">
    <property type="protein sequence ID" value="KAJ8429445.1"/>
    <property type="molecule type" value="Genomic_DNA"/>
</dbReference>
<keyword evidence="2" id="KW-1185">Reference proteome</keyword>
<dbReference type="Proteomes" id="UP001153076">
    <property type="component" value="Unassembled WGS sequence"/>
</dbReference>